<keyword evidence="5 6" id="KW-0472">Membrane</keyword>
<dbReference type="OrthoDB" id="5966606at2"/>
<feature type="transmembrane region" description="Helical" evidence="6">
    <location>
        <begin position="101"/>
        <end position="121"/>
    </location>
</feature>
<dbReference type="AlphaFoldDB" id="A0A4R5TRR1"/>
<evidence type="ECO:0000256" key="3">
    <source>
        <dbReference type="ARBA" id="ARBA00022692"/>
    </source>
</evidence>
<comment type="caution">
    <text evidence="8">The sequence shown here is derived from an EMBL/GenBank/DDBJ whole genome shotgun (WGS) entry which is preliminary data.</text>
</comment>
<feature type="transmembrane region" description="Helical" evidence="6">
    <location>
        <begin position="38"/>
        <end position="55"/>
    </location>
</feature>
<name>A0A4R5TRR1_9GAMM</name>
<feature type="transmembrane region" description="Helical" evidence="6">
    <location>
        <begin position="7"/>
        <end position="32"/>
    </location>
</feature>
<dbReference type="PANTHER" id="PTHR38459:SF1">
    <property type="entry name" value="PROPHAGE BACTOPRENOL-LINKED GLUCOSE TRANSLOCASE HOMOLOG"/>
    <property type="match status" value="1"/>
</dbReference>
<comment type="similarity">
    <text evidence="2">Belongs to the GtrA family.</text>
</comment>
<organism evidence="8 9">
    <name type="scientific">Luteimonas aestuarii</name>
    <dbReference type="NCBI Taxonomy" id="453837"/>
    <lineage>
        <taxon>Bacteria</taxon>
        <taxon>Pseudomonadati</taxon>
        <taxon>Pseudomonadota</taxon>
        <taxon>Gammaproteobacteria</taxon>
        <taxon>Lysobacterales</taxon>
        <taxon>Lysobacteraceae</taxon>
        <taxon>Luteimonas</taxon>
    </lineage>
</organism>
<dbReference type="GO" id="GO:0005886">
    <property type="term" value="C:plasma membrane"/>
    <property type="evidence" value="ECO:0007669"/>
    <property type="project" value="TreeGrafter"/>
</dbReference>
<evidence type="ECO:0000256" key="6">
    <source>
        <dbReference type="SAM" id="Phobius"/>
    </source>
</evidence>
<dbReference type="InterPro" id="IPR051401">
    <property type="entry name" value="GtrA_CellWall_Glycosyl"/>
</dbReference>
<evidence type="ECO:0000256" key="2">
    <source>
        <dbReference type="ARBA" id="ARBA00009399"/>
    </source>
</evidence>
<comment type="subcellular location">
    <subcellularLocation>
        <location evidence="1">Membrane</location>
        <topology evidence="1">Multi-pass membrane protein</topology>
    </subcellularLocation>
</comment>
<feature type="transmembrane region" description="Helical" evidence="6">
    <location>
        <begin position="76"/>
        <end position="95"/>
    </location>
</feature>
<keyword evidence="9" id="KW-1185">Reference proteome</keyword>
<proteinExistence type="inferred from homology"/>
<dbReference type="Pfam" id="PF04138">
    <property type="entry name" value="GtrA_DPMS_TM"/>
    <property type="match status" value="1"/>
</dbReference>
<dbReference type="GO" id="GO:0000271">
    <property type="term" value="P:polysaccharide biosynthetic process"/>
    <property type="evidence" value="ECO:0007669"/>
    <property type="project" value="InterPro"/>
</dbReference>
<feature type="domain" description="GtrA/DPMS transmembrane" evidence="7">
    <location>
        <begin position="10"/>
        <end position="125"/>
    </location>
</feature>
<evidence type="ECO:0000256" key="5">
    <source>
        <dbReference type="ARBA" id="ARBA00023136"/>
    </source>
</evidence>
<dbReference type="RefSeq" id="WP_133322201.1">
    <property type="nucleotide sequence ID" value="NZ_SMTF01000009.1"/>
</dbReference>
<dbReference type="InterPro" id="IPR007267">
    <property type="entry name" value="GtrA_DPMS_TM"/>
</dbReference>
<keyword evidence="3 6" id="KW-0812">Transmembrane</keyword>
<reference evidence="8 9" key="1">
    <citation type="submission" date="2019-03" db="EMBL/GenBank/DDBJ databases">
        <title>Luteimonas zhaokaii sp.nov., isolated from the rectal contents of Plateau pika in Yushu, Qinghai Province, China.</title>
        <authorList>
            <person name="Zhang G."/>
        </authorList>
    </citation>
    <scope>NUCLEOTIDE SEQUENCE [LARGE SCALE GENOMIC DNA]</scope>
    <source>
        <strain evidence="8 9">B9</strain>
    </source>
</reference>
<evidence type="ECO:0000256" key="1">
    <source>
        <dbReference type="ARBA" id="ARBA00004141"/>
    </source>
</evidence>
<dbReference type="PANTHER" id="PTHR38459">
    <property type="entry name" value="PROPHAGE BACTOPRENOL-LINKED GLUCOSE TRANSLOCASE HOMOLOG"/>
    <property type="match status" value="1"/>
</dbReference>
<protein>
    <submittedName>
        <fullName evidence="8">GtrA family protein</fullName>
    </submittedName>
</protein>
<accession>A0A4R5TRR1</accession>
<gene>
    <name evidence="8" type="ORF">E2F46_11355</name>
</gene>
<evidence type="ECO:0000313" key="8">
    <source>
        <dbReference type="EMBL" id="TDK23209.1"/>
    </source>
</evidence>
<dbReference type="Proteomes" id="UP000294796">
    <property type="component" value="Unassembled WGS sequence"/>
</dbReference>
<evidence type="ECO:0000313" key="9">
    <source>
        <dbReference type="Proteomes" id="UP000294796"/>
    </source>
</evidence>
<keyword evidence="4 6" id="KW-1133">Transmembrane helix</keyword>
<evidence type="ECO:0000256" key="4">
    <source>
        <dbReference type="ARBA" id="ARBA00022989"/>
    </source>
</evidence>
<sequence length="127" mass="13973">MRLANQGGIYVVAGLGQLLLDWCVFVACSALGMPIVPANVFGRISGALLGFWLNGRFTFRDGHGARLGWRRFARFVALWSLLTVASTVLVAWVDARLGLQLAWAAKPLVEGGLAVVAFFLWRHIVYR</sequence>
<dbReference type="EMBL" id="SMTF01000009">
    <property type="protein sequence ID" value="TDK23209.1"/>
    <property type="molecule type" value="Genomic_DNA"/>
</dbReference>
<evidence type="ECO:0000259" key="7">
    <source>
        <dbReference type="Pfam" id="PF04138"/>
    </source>
</evidence>